<dbReference type="EMBL" id="CP001055">
    <property type="protein sequence ID" value="ACC97809.1"/>
    <property type="molecule type" value="Genomic_DNA"/>
</dbReference>
<gene>
    <name evidence="2" type="ordered locus">Emin_0247</name>
</gene>
<sequence length="41" mass="4791">MRQALFCILSSQNMALYGLVWLVLVDFLGKKGRHITYFLPF</sequence>
<keyword evidence="1" id="KW-1133">Transmembrane helix</keyword>
<keyword evidence="1" id="KW-0812">Transmembrane</keyword>
<dbReference type="HOGENOM" id="CLU_3269386_0_0_0"/>
<organism evidence="2 3">
    <name type="scientific">Elusimicrobium minutum (strain Pei191)</name>
    <dbReference type="NCBI Taxonomy" id="445932"/>
    <lineage>
        <taxon>Bacteria</taxon>
        <taxon>Pseudomonadati</taxon>
        <taxon>Elusimicrobiota</taxon>
        <taxon>Elusimicrobia</taxon>
        <taxon>Elusimicrobiales</taxon>
        <taxon>Elusimicrobiaceae</taxon>
        <taxon>Elusimicrobium</taxon>
    </lineage>
</organism>
<reference evidence="2 3" key="1">
    <citation type="journal article" date="2009" name="Appl. Environ. Microbiol.">
        <title>Genomic analysis of 'Elusimicrobium minutum,' the first cultivated representative of the phylum 'Elusimicrobia' (formerly termite group 1).</title>
        <authorList>
            <person name="Herlemann D.P.R."/>
            <person name="Geissinger O."/>
            <person name="Ikeda-Ohtsubo W."/>
            <person name="Kunin V."/>
            <person name="Sun H."/>
            <person name="Lapidus A."/>
            <person name="Hugenholtz P."/>
            <person name="Brune A."/>
        </authorList>
    </citation>
    <scope>NUCLEOTIDE SEQUENCE [LARGE SCALE GENOMIC DNA]</scope>
    <source>
        <strain evidence="2 3">Pei191</strain>
    </source>
</reference>
<proteinExistence type="predicted"/>
<dbReference type="AlphaFoldDB" id="B2KB50"/>
<dbReference type="KEGG" id="emi:Emin_0247"/>
<dbReference type="Proteomes" id="UP000001029">
    <property type="component" value="Chromosome"/>
</dbReference>
<evidence type="ECO:0000313" key="3">
    <source>
        <dbReference type="Proteomes" id="UP000001029"/>
    </source>
</evidence>
<keyword evidence="1" id="KW-0472">Membrane</keyword>
<feature type="transmembrane region" description="Helical" evidence="1">
    <location>
        <begin position="12"/>
        <end position="29"/>
    </location>
</feature>
<evidence type="ECO:0000313" key="2">
    <source>
        <dbReference type="EMBL" id="ACC97809.1"/>
    </source>
</evidence>
<accession>B2KB50</accession>
<evidence type="ECO:0000256" key="1">
    <source>
        <dbReference type="SAM" id="Phobius"/>
    </source>
</evidence>
<protein>
    <submittedName>
        <fullName evidence="2">Uncharacterized protein</fullName>
    </submittedName>
</protein>
<dbReference type="STRING" id="445932.Emin_0247"/>
<name>B2KB50_ELUMP</name>
<keyword evidence="3" id="KW-1185">Reference proteome</keyword>